<keyword evidence="6 10" id="KW-0479">Metal-binding</keyword>
<dbReference type="InterPro" id="IPR020835">
    <property type="entry name" value="Catalase_sf"/>
</dbReference>
<name>A0ABR1IKS4_9AGAR</name>
<keyword evidence="8 10" id="KW-0408">Iron</keyword>
<evidence type="ECO:0000256" key="9">
    <source>
        <dbReference type="ARBA" id="ARBA00023324"/>
    </source>
</evidence>
<evidence type="ECO:0000256" key="1">
    <source>
        <dbReference type="ARBA" id="ARBA00001971"/>
    </source>
</evidence>
<feature type="chain" id="PRO_5046772922" description="Catalase" evidence="11">
    <location>
        <begin position="20"/>
        <end position="766"/>
    </location>
</feature>
<organism evidence="13 14">
    <name type="scientific">Marasmiellus scandens</name>
    <dbReference type="NCBI Taxonomy" id="2682957"/>
    <lineage>
        <taxon>Eukaryota</taxon>
        <taxon>Fungi</taxon>
        <taxon>Dikarya</taxon>
        <taxon>Basidiomycota</taxon>
        <taxon>Agaricomycotina</taxon>
        <taxon>Agaricomycetes</taxon>
        <taxon>Agaricomycetidae</taxon>
        <taxon>Agaricales</taxon>
        <taxon>Marasmiineae</taxon>
        <taxon>Omphalotaceae</taxon>
        <taxon>Marasmiellus</taxon>
    </lineage>
</organism>
<evidence type="ECO:0000256" key="3">
    <source>
        <dbReference type="ARBA" id="ARBA00012314"/>
    </source>
</evidence>
<dbReference type="Pfam" id="PF00199">
    <property type="entry name" value="Catalase"/>
    <property type="match status" value="1"/>
</dbReference>
<comment type="similarity">
    <text evidence="2 10">Belongs to the catalase family.</text>
</comment>
<dbReference type="InterPro" id="IPR041399">
    <property type="entry name" value="Catalase_large_C"/>
</dbReference>
<proteinExistence type="inferred from homology"/>
<evidence type="ECO:0000256" key="2">
    <source>
        <dbReference type="ARBA" id="ARBA00005329"/>
    </source>
</evidence>
<evidence type="ECO:0000256" key="8">
    <source>
        <dbReference type="ARBA" id="ARBA00023004"/>
    </source>
</evidence>
<dbReference type="InterPro" id="IPR011614">
    <property type="entry name" value="Catalase_core"/>
</dbReference>
<dbReference type="Proteomes" id="UP001498398">
    <property type="component" value="Unassembled WGS sequence"/>
</dbReference>
<dbReference type="PROSITE" id="PS51257">
    <property type="entry name" value="PROKAR_LIPOPROTEIN"/>
    <property type="match status" value="1"/>
</dbReference>
<dbReference type="EMBL" id="JBANRG010000107">
    <property type="protein sequence ID" value="KAK7435407.1"/>
    <property type="molecule type" value="Genomic_DNA"/>
</dbReference>
<feature type="domain" description="Catalase core" evidence="12">
    <location>
        <begin position="50"/>
        <end position="440"/>
    </location>
</feature>
<keyword evidence="7 10" id="KW-0560">Oxidoreductase</keyword>
<dbReference type="Gene3D" id="3.40.50.880">
    <property type="match status" value="1"/>
</dbReference>
<dbReference type="PROSITE" id="PS00438">
    <property type="entry name" value="CATALASE_2"/>
    <property type="match status" value="1"/>
</dbReference>
<comment type="cofactor">
    <cofactor evidence="1 10">
        <name>heme</name>
        <dbReference type="ChEBI" id="CHEBI:30413"/>
    </cofactor>
</comment>
<evidence type="ECO:0000256" key="4">
    <source>
        <dbReference type="ARBA" id="ARBA00022559"/>
    </source>
</evidence>
<dbReference type="PRINTS" id="PR00067">
    <property type="entry name" value="CATALASE"/>
</dbReference>
<dbReference type="InterPro" id="IPR024708">
    <property type="entry name" value="Catalase_AS"/>
</dbReference>
<dbReference type="InterPro" id="IPR010582">
    <property type="entry name" value="Catalase_immune_responsive"/>
</dbReference>
<evidence type="ECO:0000256" key="6">
    <source>
        <dbReference type="ARBA" id="ARBA00022723"/>
    </source>
</evidence>
<comment type="catalytic activity">
    <reaction evidence="10">
        <text>2 H2O2 = O2 + 2 H2O</text>
        <dbReference type="Rhea" id="RHEA:20309"/>
        <dbReference type="ChEBI" id="CHEBI:15377"/>
        <dbReference type="ChEBI" id="CHEBI:15379"/>
        <dbReference type="ChEBI" id="CHEBI:16240"/>
        <dbReference type="EC" id="1.11.1.6"/>
    </reaction>
</comment>
<dbReference type="Gene3D" id="1.20.1370.20">
    <property type="match status" value="1"/>
</dbReference>
<comment type="caution">
    <text evidence="13">The sequence shown here is derived from an EMBL/GenBank/DDBJ whole genome shotgun (WGS) entry which is preliminary data.</text>
</comment>
<evidence type="ECO:0000256" key="7">
    <source>
        <dbReference type="ARBA" id="ARBA00023002"/>
    </source>
</evidence>
<dbReference type="Pfam" id="PF06628">
    <property type="entry name" value="Catalase-rel"/>
    <property type="match status" value="1"/>
</dbReference>
<gene>
    <name evidence="13" type="ORF">VKT23_019669</name>
</gene>
<feature type="signal peptide" evidence="11">
    <location>
        <begin position="1"/>
        <end position="19"/>
    </location>
</feature>
<dbReference type="InterPro" id="IPR018028">
    <property type="entry name" value="Catalase"/>
</dbReference>
<keyword evidence="4 10" id="KW-0575">Peroxidase</keyword>
<dbReference type="PIRSF" id="PIRSF038927">
    <property type="entry name" value="Catalase_clade2"/>
    <property type="match status" value="1"/>
</dbReference>
<accession>A0ABR1IKS4</accession>
<dbReference type="EC" id="1.11.1.6" evidence="3 10"/>
<evidence type="ECO:0000256" key="5">
    <source>
        <dbReference type="ARBA" id="ARBA00022617"/>
    </source>
</evidence>
<dbReference type="Gene3D" id="2.40.180.10">
    <property type="entry name" value="Catalase core domain"/>
    <property type="match status" value="1"/>
</dbReference>
<dbReference type="SMART" id="SM01060">
    <property type="entry name" value="Catalase"/>
    <property type="match status" value="1"/>
</dbReference>
<evidence type="ECO:0000313" key="13">
    <source>
        <dbReference type="EMBL" id="KAK7435407.1"/>
    </source>
</evidence>
<sequence length="766" mass="84844">MKRAALLAVLTLQPWLSSASCPFGNQPSGPPADQNYMSEFVVHDKDKHTTTDFGTPVDDHRSLRAGDRGPTMLEDFVFRTKITRFDHERIPERVVHARGAGAHGYFESYADWSNITAASFLGEAGKQTPVFLRFSTVAGSRGSMDTARDVHGTAIRFYTDEGNFDMVANNIPVFFIQDAIQFPDLIHAVKPEPNNEIPQAQTAHDTAYDFFAHNPSSLHTLMWAMSGHGIPRSYRHIDGFGVHTFRFVTDEGKSKLVKFHFKSLQGRASLIWPEAQALGGHDPDAHRRDLYQAIEMGHYPEWEVAVQIMEEEDQLAFGFDLLDPTKIVPEDIVPLTRLGKFVLNKNPTNYFAETEQIMFCVGHVVRGIDFTEDPLLQGHLFSYVDTQLNRAMGSPNFEQIPIDRPRSRHGVHNNNCDGAMQQIIPANVAAYNNNSMNNNYPRPNQGRGFITTPSRRMVDAAYIRDVSPTFLDYWSQPRLFWNSMLPAEKQMIVNAFRFELGKVQTTSIRQAMVGQLNRISNDLAIRVATAIGVLPPSPDPEYYHHNETIGLSIFKEPLKTVAGLNVAVLATMNSTAALTEAKGIAQSLTKKGANAMVIAEATIPGVDTAYVAADASMFDGFIVVDGTADLFDPIKSMTTPMFPPRRPLEIVTNGFSQGKAITVIGSGKEALKQAALGDDEMPGVRIVGSASGAGQTVIGTGFLHAFEEDLKIFKFLDRYPLDPPPSEWLPGARASKTASNWISESTKHIKDATEKAKGVVRDWEIF</sequence>
<dbReference type="PANTHER" id="PTHR42821:SF3">
    <property type="entry name" value="CATALASE B"/>
    <property type="match status" value="1"/>
</dbReference>
<keyword evidence="5 10" id="KW-0349">Heme</keyword>
<dbReference type="PANTHER" id="PTHR42821">
    <property type="entry name" value="CATALASE"/>
    <property type="match status" value="1"/>
</dbReference>
<comment type="function">
    <text evidence="10">Occurs in almost all aerobically respiring organisms and serves to protect cells from the toxic effects of hydrogen peroxide.</text>
</comment>
<evidence type="ECO:0000256" key="11">
    <source>
        <dbReference type="SAM" id="SignalP"/>
    </source>
</evidence>
<dbReference type="PROSITE" id="PS51402">
    <property type="entry name" value="CATALASE_3"/>
    <property type="match status" value="1"/>
</dbReference>
<keyword evidence="9 10" id="KW-0376">Hydrogen peroxide</keyword>
<dbReference type="SUPFAM" id="SSF56634">
    <property type="entry name" value="Heme-dependent catalase-like"/>
    <property type="match status" value="1"/>
</dbReference>
<evidence type="ECO:0000259" key="12">
    <source>
        <dbReference type="SMART" id="SM01060"/>
    </source>
</evidence>
<dbReference type="InterPro" id="IPR029062">
    <property type="entry name" value="Class_I_gatase-like"/>
</dbReference>
<protein>
    <recommendedName>
        <fullName evidence="3 10">Catalase</fullName>
        <ecNumber evidence="3 10">1.11.1.6</ecNumber>
    </recommendedName>
</protein>
<evidence type="ECO:0000313" key="14">
    <source>
        <dbReference type="Proteomes" id="UP001498398"/>
    </source>
</evidence>
<dbReference type="Pfam" id="PF18011">
    <property type="entry name" value="Catalase_C"/>
    <property type="match status" value="1"/>
</dbReference>
<dbReference type="InterPro" id="IPR024712">
    <property type="entry name" value="Catalase_clade2"/>
</dbReference>
<keyword evidence="14" id="KW-1185">Reference proteome</keyword>
<keyword evidence="11" id="KW-0732">Signal</keyword>
<evidence type="ECO:0000256" key="10">
    <source>
        <dbReference type="PIRNR" id="PIRNR038927"/>
    </source>
</evidence>
<reference evidence="13 14" key="1">
    <citation type="submission" date="2024-01" db="EMBL/GenBank/DDBJ databases">
        <title>A draft genome for the cacao thread blight pathogen Marasmiellus scandens.</title>
        <authorList>
            <person name="Baruah I.K."/>
            <person name="Leung J."/>
            <person name="Bukari Y."/>
            <person name="Amoako-Attah I."/>
            <person name="Meinhardt L.W."/>
            <person name="Bailey B.A."/>
            <person name="Cohen S.P."/>
        </authorList>
    </citation>
    <scope>NUCLEOTIDE SEQUENCE [LARGE SCALE GENOMIC DNA]</scope>
    <source>
        <strain evidence="13 14">GH-19</strain>
    </source>
</reference>
<dbReference type="InterPro" id="IPR043156">
    <property type="entry name" value="Catalase_clade2_helical"/>
</dbReference>